<proteinExistence type="predicted"/>
<evidence type="ECO:0000313" key="3">
    <source>
        <dbReference type="WBParaSite" id="NBR_0002057901-mRNA-1"/>
    </source>
</evidence>
<dbReference type="EMBL" id="UYSL01025296">
    <property type="protein sequence ID" value="VDL84317.1"/>
    <property type="molecule type" value="Genomic_DNA"/>
</dbReference>
<dbReference type="AlphaFoldDB" id="A0A0N4YTK7"/>
<gene>
    <name evidence="1" type="ORF">NBR_LOCUS20580</name>
</gene>
<organism evidence="3">
    <name type="scientific">Nippostrongylus brasiliensis</name>
    <name type="common">Rat hookworm</name>
    <dbReference type="NCBI Taxonomy" id="27835"/>
    <lineage>
        <taxon>Eukaryota</taxon>
        <taxon>Metazoa</taxon>
        <taxon>Ecdysozoa</taxon>
        <taxon>Nematoda</taxon>
        <taxon>Chromadorea</taxon>
        <taxon>Rhabditida</taxon>
        <taxon>Rhabditina</taxon>
        <taxon>Rhabditomorpha</taxon>
        <taxon>Strongyloidea</taxon>
        <taxon>Heligmosomidae</taxon>
        <taxon>Nippostrongylus</taxon>
    </lineage>
</organism>
<protein>
    <submittedName>
        <fullName evidence="3">HTH iclR-type domain-containing protein</fullName>
    </submittedName>
</protein>
<dbReference type="WBParaSite" id="NBR_0002057901-mRNA-1">
    <property type="protein sequence ID" value="NBR_0002057901-mRNA-1"/>
    <property type="gene ID" value="NBR_0002057901"/>
</dbReference>
<dbReference type="Proteomes" id="UP000271162">
    <property type="component" value="Unassembled WGS sequence"/>
</dbReference>
<evidence type="ECO:0000313" key="2">
    <source>
        <dbReference type="Proteomes" id="UP000271162"/>
    </source>
</evidence>
<accession>A0A0N4YTK7</accession>
<name>A0A0N4YTK7_NIPBR</name>
<dbReference type="STRING" id="27835.A0A0N4YTK7"/>
<reference evidence="1 2" key="2">
    <citation type="submission" date="2018-11" db="EMBL/GenBank/DDBJ databases">
        <authorList>
            <consortium name="Pathogen Informatics"/>
        </authorList>
    </citation>
    <scope>NUCLEOTIDE SEQUENCE [LARGE SCALE GENOMIC DNA]</scope>
</reference>
<evidence type="ECO:0000313" key="1">
    <source>
        <dbReference type="EMBL" id="VDL84317.1"/>
    </source>
</evidence>
<sequence>MKLKPDAPSTATVYCWFVRFAKGYFSLDEAVETRRRASTETVVVLAAVESDPTKSVRDVEMEIGIPKSTVHRVLKRNGLVSKRPRTIRGPL</sequence>
<keyword evidence="2" id="KW-1185">Reference proteome</keyword>
<reference evidence="3" key="1">
    <citation type="submission" date="2017-02" db="UniProtKB">
        <authorList>
            <consortium name="WormBaseParasite"/>
        </authorList>
    </citation>
    <scope>IDENTIFICATION</scope>
</reference>